<dbReference type="Gene3D" id="1.20.5.1190">
    <property type="entry name" value="iswi atpase"/>
    <property type="match status" value="1"/>
</dbReference>
<feature type="transmembrane region" description="Helical" evidence="12">
    <location>
        <begin position="821"/>
        <end position="842"/>
    </location>
</feature>
<dbReference type="STRING" id="8078.ENSFHEP00000018076"/>
<keyword evidence="5 12" id="KW-0812">Transmembrane</keyword>
<evidence type="ECO:0000256" key="5">
    <source>
        <dbReference type="ARBA" id="ARBA00022692"/>
    </source>
</evidence>
<feature type="transmembrane region" description="Helical" evidence="12">
    <location>
        <begin position="795"/>
        <end position="814"/>
    </location>
</feature>
<dbReference type="GO" id="GO:0086010">
    <property type="term" value="P:membrane depolarization during action potential"/>
    <property type="evidence" value="ECO:0007669"/>
    <property type="project" value="TreeGrafter"/>
</dbReference>
<feature type="domain" description="SCN5A-like C-terminal IQ motif" evidence="14">
    <location>
        <begin position="1440"/>
        <end position="1466"/>
    </location>
</feature>
<dbReference type="InterPro" id="IPR043203">
    <property type="entry name" value="VGCC_Ca_Na"/>
</dbReference>
<dbReference type="FunFam" id="1.20.120.350:FF:000068">
    <property type="entry name" value="Sodium channel protein"/>
    <property type="match status" value="1"/>
</dbReference>
<evidence type="ECO:0000259" key="14">
    <source>
        <dbReference type="Pfam" id="PF24609"/>
    </source>
</evidence>
<feature type="transmembrane region" description="Helical" evidence="12">
    <location>
        <begin position="491"/>
        <end position="518"/>
    </location>
</feature>
<feature type="transmembrane region" description="Helical" evidence="12">
    <location>
        <begin position="757"/>
        <end position="775"/>
    </location>
</feature>
<dbReference type="Ensembl" id="ENSFHET00000026923.1">
    <property type="protein sequence ID" value="ENSFHEP00000018059.1"/>
    <property type="gene ID" value="ENSFHEG00000019875.1"/>
</dbReference>
<keyword evidence="8" id="KW-0406">Ion transport</keyword>
<evidence type="ECO:0000256" key="8">
    <source>
        <dbReference type="ARBA" id="ARBA00023065"/>
    </source>
</evidence>
<dbReference type="GO" id="GO:0005248">
    <property type="term" value="F:voltage-gated sodium channel activity"/>
    <property type="evidence" value="ECO:0007669"/>
    <property type="project" value="TreeGrafter"/>
</dbReference>
<evidence type="ECO:0000256" key="2">
    <source>
        <dbReference type="ARBA" id="ARBA00004236"/>
    </source>
</evidence>
<dbReference type="PANTHER" id="PTHR10037">
    <property type="entry name" value="VOLTAGE-GATED CATION CHANNEL CALCIUM AND SODIUM"/>
    <property type="match status" value="1"/>
</dbReference>
<evidence type="ECO:0000313" key="16">
    <source>
        <dbReference type="Proteomes" id="UP000265000"/>
    </source>
</evidence>
<protein>
    <submittedName>
        <fullName evidence="15">Sodium channel protein type 8 subunit alpha-like</fullName>
    </submittedName>
</protein>
<feature type="transmembrane region" description="Helical" evidence="12">
    <location>
        <begin position="100"/>
        <end position="126"/>
    </location>
</feature>
<dbReference type="Proteomes" id="UP000265000">
    <property type="component" value="Unplaced"/>
</dbReference>
<evidence type="ECO:0000256" key="11">
    <source>
        <dbReference type="SAM" id="MobiDB-lite"/>
    </source>
</evidence>
<keyword evidence="9 12" id="KW-0472">Membrane</keyword>
<keyword evidence="3" id="KW-0813">Transport</keyword>
<feature type="domain" description="Ion transport" evidence="13">
    <location>
        <begin position="376"/>
        <end position="598"/>
    </location>
</feature>
<feature type="transmembrane region" description="Helical" evidence="12">
    <location>
        <begin position="1068"/>
        <end position="1096"/>
    </location>
</feature>
<feature type="domain" description="Ion transport" evidence="13">
    <location>
        <begin position="11"/>
        <end position="279"/>
    </location>
</feature>
<dbReference type="Gene3D" id="1.10.238.10">
    <property type="entry name" value="EF-hand"/>
    <property type="match status" value="1"/>
</dbReference>
<name>A0A3Q2PWG2_FUNHE</name>
<dbReference type="CDD" id="cd13433">
    <property type="entry name" value="Na_channel_gate"/>
    <property type="match status" value="1"/>
</dbReference>
<feature type="transmembrane region" description="Helical" evidence="12">
    <location>
        <begin position="378"/>
        <end position="396"/>
    </location>
</feature>
<dbReference type="Gene3D" id="1.10.287.70">
    <property type="match status" value="4"/>
</dbReference>
<feature type="domain" description="Ion transport" evidence="13">
    <location>
        <begin position="1076"/>
        <end position="1336"/>
    </location>
</feature>
<reference evidence="15" key="1">
    <citation type="submission" date="2025-05" db="UniProtKB">
        <authorList>
            <consortium name="Ensembl"/>
        </authorList>
    </citation>
    <scope>IDENTIFICATION</scope>
</reference>
<feature type="compositionally biased region" description="Low complexity" evidence="11">
    <location>
        <begin position="699"/>
        <end position="710"/>
    </location>
</feature>
<feature type="transmembrane region" description="Helical" evidence="12">
    <location>
        <begin position="408"/>
        <end position="429"/>
    </location>
</feature>
<feature type="transmembrane region" description="Helical" evidence="12">
    <location>
        <begin position="953"/>
        <end position="972"/>
    </location>
</feature>
<dbReference type="SUPFAM" id="SSF81324">
    <property type="entry name" value="Voltage-gated potassium channels"/>
    <property type="match status" value="4"/>
</dbReference>
<keyword evidence="10" id="KW-0407">Ion channel</keyword>
<evidence type="ECO:0000256" key="12">
    <source>
        <dbReference type="SAM" id="Phobius"/>
    </source>
</evidence>
<feature type="transmembrane region" description="Helical" evidence="12">
    <location>
        <begin position="1138"/>
        <end position="1158"/>
    </location>
</feature>
<feature type="transmembrane region" description="Helical" evidence="12">
    <location>
        <begin position="1108"/>
        <end position="1126"/>
    </location>
</feature>
<keyword evidence="6" id="KW-0851">Voltage-gated channel</keyword>
<feature type="region of interest" description="Disordered" evidence="11">
    <location>
        <begin position="1426"/>
        <end position="1446"/>
    </location>
</feature>
<feature type="transmembrane region" description="Helical" evidence="12">
    <location>
        <begin position="881"/>
        <end position="904"/>
    </location>
</feature>
<dbReference type="Pfam" id="PF24609">
    <property type="entry name" value="IQ_SCN5A_C"/>
    <property type="match status" value="1"/>
</dbReference>
<dbReference type="InterPro" id="IPR005821">
    <property type="entry name" value="Ion_trans_dom"/>
</dbReference>
<dbReference type="Pfam" id="PF00520">
    <property type="entry name" value="Ion_trans"/>
    <property type="match status" value="4"/>
</dbReference>
<keyword evidence="16" id="KW-1185">Reference proteome</keyword>
<keyword evidence="4" id="KW-1003">Cell membrane</keyword>
<evidence type="ECO:0000256" key="6">
    <source>
        <dbReference type="ARBA" id="ARBA00022882"/>
    </source>
</evidence>
<evidence type="ECO:0000256" key="4">
    <source>
        <dbReference type="ARBA" id="ARBA00022475"/>
    </source>
</evidence>
<comment type="subcellular location">
    <subcellularLocation>
        <location evidence="2">Cell membrane</location>
    </subcellularLocation>
    <subcellularLocation>
        <location evidence="1">Membrane</location>
        <topology evidence="1">Multi-pass membrane protein</topology>
    </subcellularLocation>
</comment>
<accession>A0A3Q2PWG2</accession>
<feature type="transmembrane region" description="Helical" evidence="12">
    <location>
        <begin position="575"/>
        <end position="598"/>
    </location>
</feature>
<evidence type="ECO:0000256" key="10">
    <source>
        <dbReference type="ARBA" id="ARBA00023303"/>
    </source>
</evidence>
<feature type="transmembrane region" description="Helical" evidence="12">
    <location>
        <begin position="1207"/>
        <end position="1232"/>
    </location>
</feature>
<evidence type="ECO:0000259" key="13">
    <source>
        <dbReference type="Pfam" id="PF00520"/>
    </source>
</evidence>
<feature type="region of interest" description="Disordered" evidence="11">
    <location>
        <begin position="687"/>
        <end position="714"/>
    </location>
</feature>
<dbReference type="GeneTree" id="ENSGT00940000167873"/>
<feature type="domain" description="Ion transport" evidence="13">
    <location>
        <begin position="756"/>
        <end position="1027"/>
    </location>
</feature>
<feature type="compositionally biased region" description="Polar residues" evidence="11">
    <location>
        <begin position="1426"/>
        <end position="1441"/>
    </location>
</feature>
<organism evidence="15 16">
    <name type="scientific">Fundulus heteroclitus</name>
    <name type="common">Killifish</name>
    <name type="synonym">Mummichog</name>
    <dbReference type="NCBI Taxonomy" id="8078"/>
    <lineage>
        <taxon>Eukaryota</taxon>
        <taxon>Metazoa</taxon>
        <taxon>Chordata</taxon>
        <taxon>Craniata</taxon>
        <taxon>Vertebrata</taxon>
        <taxon>Euteleostomi</taxon>
        <taxon>Actinopterygii</taxon>
        <taxon>Neopterygii</taxon>
        <taxon>Teleostei</taxon>
        <taxon>Neoteleostei</taxon>
        <taxon>Acanthomorphata</taxon>
        <taxon>Ovalentaria</taxon>
        <taxon>Atherinomorphae</taxon>
        <taxon>Cyprinodontiformes</taxon>
        <taxon>Fundulidae</taxon>
        <taxon>Fundulus</taxon>
    </lineage>
</organism>
<dbReference type="GO" id="GO:0001518">
    <property type="term" value="C:voltage-gated sodium channel complex"/>
    <property type="evidence" value="ECO:0007669"/>
    <property type="project" value="TreeGrafter"/>
</dbReference>
<sequence>MTFSDSLLTRSVEYVFLIIYTFEVLVKLLSRGVCCGQFTFLRDPWNWLDVLNITASFTTICVPLTKLDALKTIPRVLKLFSYTPGLKKTTERLVRSLKGLAHVLVLTVYILSILALIGTEFFMGVLRHKCVSLSLFQMMQEPTNWPPEHPFTEASIDNGHVYYQEYINNPENFYFRNHEPLLCGNASDAGVCPTDFTCLKAGMSPDDGYINFDMFSMSLLSVFRLLTQDLWGQLVQLTLRAAGKSYLSVFVLIFFPGCFMVVSLIVAAVAKEHVKQEKAEEAEAKRAEEEFRRVVKVLKANEKNGATGGTEVLEESDSPQKKKPATKAHDQERVTVKGGEDHLQPLCCSCCDEVLRGDCCSCSQWLKQKLRPFVLHRYFDLAIIACLILNTILMAMDHYPLSYEVAELLHISNLVFLAIFTAELLLKVLALGVKGYFQVRWHILDCVIVITGLLEVMLSDVEGLSVLRSVRLLRPLRLARWWPDFAMLMKIAWFSVGNLGLVLVFVVFMFAVVGMELFQQDYVMHYCSSPSGCELPRWHMVDFAHSILLVFRLLFGDWHETMKGCMEASNKGLCVIYFMVVLVIGNLLVLSLFLSLLLSPLCAKKPRAAEGQEKNKSQTGPWKLEFFRTLIGTRICAETDHKAVKSKNNDQKDHMALITVSSEQPPLKNSVKDSSMVELSRSATGEIKIQDEDNDQEGNNLQKLQDNKNQSENTPGDCCWAVCYRGCAIQDVDTSQGVGRVWHRFRKACLLIVQNRLFEVFMILVILLSSAALVLEDTLLHHHPVLQMVLDKAELVFTCVFLVEMLLKWIAFGFKKYFSSFWCWLDFLILDVSLFSLVGNSLGYSTESLRTLRALRTMRVPSRFKGMRVVLQGMAAAFPSMFSPLLAVLTVWLIFSILGVNLFAGRFSHCFNETAQTPLHWDEVDNMSACYHLIYNNFTEVQWKNDDFTFDNVGTGFLSLLIMATSDGWEGIMQSAVDSTEVWRQPTYESKFYMYLYFVFFIIFGCFFTANLFIRVFVNALYEQRNKAGGKHVFVTEEQLKFHGKARKMFAKSPEKAAPRPQNRCQAWLFDLVTAPLFEMLMVALICVYVVVMMVLETDNQSTETEMIMYYFHFVVLILFCIEFFLKIIGLRQHYFSYGLNILDFVVLLLMTIGLFFADLMEKYFVSPIVPPIFRLARISRVLPILRLAGINRVLPFFRWTRGLRTLIVGFMMSIPALLNIGLIFFLVVYTYSFVGMRTFGLIKEEGALDDMTNFETFGNSMISMTLISTSSFWDSLLIATMKTPPDCHQGTPDSPSDCGNPTAGIIFFSSYILLYLLLVVHLFVAVVLESFNSSELKEAELLQMFYNTWSKFDPEASQVIQYRELSVFCDALQDPLRIPKPNSIRLTHMDLPLLPGDQICCVDVLRAVMTQAFGEAGHAKLEEFSTNNPAKASHEPISSTMRRKQEEVAAAVIQRAFRKHQVQNGADGDQPTGATTGVSSQ</sequence>
<dbReference type="InterPro" id="IPR044564">
    <property type="entry name" value="Na_chnl_inactivation_gate"/>
</dbReference>
<feature type="transmembrane region" description="Helical" evidence="12">
    <location>
        <begin position="1306"/>
        <end position="1329"/>
    </location>
</feature>
<dbReference type="GO" id="GO:0019228">
    <property type="term" value="P:neuronal action potential"/>
    <property type="evidence" value="ECO:0007669"/>
    <property type="project" value="TreeGrafter"/>
</dbReference>
<feature type="region of interest" description="Disordered" evidence="11">
    <location>
        <begin position="1460"/>
        <end position="1482"/>
    </location>
</feature>
<evidence type="ECO:0000256" key="7">
    <source>
        <dbReference type="ARBA" id="ARBA00022989"/>
    </source>
</evidence>
<feature type="compositionally biased region" description="Polar residues" evidence="11">
    <location>
        <begin position="1473"/>
        <end position="1482"/>
    </location>
</feature>
<feature type="transmembrane region" description="Helical" evidence="12">
    <location>
        <begin position="246"/>
        <end position="270"/>
    </location>
</feature>
<evidence type="ECO:0000313" key="15">
    <source>
        <dbReference type="Ensembl" id="ENSFHEP00000018076.1"/>
    </source>
</evidence>
<feature type="region of interest" description="Disordered" evidence="11">
    <location>
        <begin position="307"/>
        <end position="333"/>
    </location>
</feature>
<dbReference type="Gene3D" id="1.20.120.350">
    <property type="entry name" value="Voltage-gated potassium channels. Chain C"/>
    <property type="match status" value="4"/>
</dbReference>
<evidence type="ECO:0000256" key="9">
    <source>
        <dbReference type="ARBA" id="ARBA00023136"/>
    </source>
</evidence>
<evidence type="ECO:0000256" key="3">
    <source>
        <dbReference type="ARBA" id="ARBA00022448"/>
    </source>
</evidence>
<feature type="transmembrane region" description="Helical" evidence="12">
    <location>
        <begin position="992"/>
        <end position="1018"/>
    </location>
</feature>
<dbReference type="InterPro" id="IPR058542">
    <property type="entry name" value="IQ_SCN5A_C"/>
</dbReference>
<dbReference type="InterPro" id="IPR027359">
    <property type="entry name" value="Volt_channel_dom_sf"/>
</dbReference>
<proteinExistence type="predicted"/>
<dbReference type="Ensembl" id="ENSFHET00000034229.1">
    <property type="protein sequence ID" value="ENSFHEP00000018076.1"/>
    <property type="gene ID" value="ENSFHEG00000019875.1"/>
</dbReference>
<dbReference type="PANTHER" id="PTHR10037:SF223">
    <property type="entry name" value="SODIUM CHANNEL PROTEIN TYPE 4 SUBUNIT ALPHA"/>
    <property type="match status" value="1"/>
</dbReference>
<evidence type="ECO:0000256" key="1">
    <source>
        <dbReference type="ARBA" id="ARBA00004141"/>
    </source>
</evidence>
<keyword evidence="7 12" id="KW-1133">Transmembrane helix</keyword>